<feature type="transmembrane region" description="Helical" evidence="1">
    <location>
        <begin position="34"/>
        <end position="56"/>
    </location>
</feature>
<dbReference type="Pfam" id="PF09527">
    <property type="entry name" value="ATPase_gene1"/>
    <property type="match status" value="1"/>
</dbReference>
<dbReference type="EMBL" id="PEBV01000003">
    <property type="protein sequence ID" value="PTQ54558.1"/>
    <property type="molecule type" value="Genomic_DNA"/>
</dbReference>
<keyword evidence="1" id="KW-1133">Transmembrane helix</keyword>
<evidence type="ECO:0000313" key="3">
    <source>
        <dbReference type="EMBL" id="OAR04203.1"/>
    </source>
</evidence>
<protein>
    <submittedName>
        <fullName evidence="2">AtpZ/AtpI family protein</fullName>
    </submittedName>
</protein>
<organism evidence="4 6">
    <name type="scientific">Hydrogenibacillus schlegelii</name>
    <name type="common">Bacillus schlegelii</name>
    <dbReference type="NCBI Taxonomy" id="1484"/>
    <lineage>
        <taxon>Bacteria</taxon>
        <taxon>Bacillati</taxon>
        <taxon>Bacillota</taxon>
        <taxon>Bacilli</taxon>
        <taxon>Bacillales</taxon>
        <taxon>Bacillales Family X. Incertae Sedis</taxon>
        <taxon>Hydrogenibacillus</taxon>
    </lineage>
</organism>
<dbReference type="Proteomes" id="UP000244180">
    <property type="component" value="Unassembled WGS sequence"/>
</dbReference>
<keyword evidence="5" id="KW-1185">Reference proteome</keyword>
<dbReference type="Proteomes" id="UP000243024">
    <property type="component" value="Unassembled WGS sequence"/>
</dbReference>
<evidence type="ECO:0000313" key="5">
    <source>
        <dbReference type="Proteomes" id="UP000243024"/>
    </source>
</evidence>
<dbReference type="EMBL" id="JAHHQF010000050">
    <property type="protein sequence ID" value="MBT9282177.1"/>
    <property type="molecule type" value="Genomic_DNA"/>
</dbReference>
<accession>A0A132N9G1</accession>
<evidence type="ECO:0000313" key="2">
    <source>
        <dbReference type="EMBL" id="MBT9282177.1"/>
    </source>
</evidence>
<dbReference type="InterPro" id="IPR032820">
    <property type="entry name" value="ATPase_put"/>
</dbReference>
<comment type="caution">
    <text evidence="4">The sequence shown here is derived from an EMBL/GenBank/DDBJ whole genome shotgun (WGS) entry which is preliminary data.</text>
</comment>
<reference evidence="4 6" key="2">
    <citation type="submission" date="2017-08" db="EMBL/GenBank/DDBJ databases">
        <title>Burning lignite coal seam in the remote Altai Mountains harbors a hydrogen-driven thermophilic microbial community.</title>
        <authorList>
            <person name="Kadnikov V.V."/>
            <person name="Mardanov A.V."/>
            <person name="Ivasenko D."/>
            <person name="Beletsky A.V."/>
            <person name="Karnachuk O.V."/>
            <person name="Ravin N.V."/>
        </authorList>
    </citation>
    <scope>NUCLEOTIDE SEQUENCE [LARGE SCALE GENOMIC DNA]</scope>
    <source>
        <strain evidence="4">AL33</strain>
    </source>
</reference>
<reference evidence="3 5" key="1">
    <citation type="submission" date="2015-09" db="EMBL/GenBank/DDBJ databases">
        <title>Draft genome sequence of Hydrogenibacillus schlegelii DSM 2000.</title>
        <authorList>
            <person name="Hemp J."/>
        </authorList>
    </citation>
    <scope>NUCLEOTIDE SEQUENCE [LARGE SCALE GENOMIC DNA]</scope>
    <source>
        <strain evidence="3 5">MA 48</strain>
    </source>
</reference>
<proteinExistence type="predicted"/>
<dbReference type="Proteomes" id="UP000748108">
    <property type="component" value="Unassembled WGS sequence"/>
</dbReference>
<gene>
    <name evidence="4" type="ORF">HSCHL_0137</name>
    <name evidence="2" type="ORF">KM312_05910</name>
    <name evidence="3" type="ORF">SA87_07065</name>
</gene>
<name>A0A132N9G1_HYDSH</name>
<keyword evidence="1" id="KW-0472">Membrane</keyword>
<dbReference type="RefSeq" id="WP_066201529.1">
    <property type="nucleotide sequence ID" value="NZ_JXBB01000023.1"/>
</dbReference>
<evidence type="ECO:0000313" key="4">
    <source>
        <dbReference type="EMBL" id="PTQ54558.1"/>
    </source>
</evidence>
<keyword evidence="1" id="KW-0812">Transmembrane</keyword>
<dbReference type="EMBL" id="JXBB01000023">
    <property type="protein sequence ID" value="OAR04203.1"/>
    <property type="molecule type" value="Genomic_DNA"/>
</dbReference>
<reference evidence="2" key="3">
    <citation type="journal article" date="2021" name="Microbiology">
        <title>Metagenomic Analysis of the Microbial Community in the Underground Coal Fire Area (Kemerovo Region, Russia) Revealed Predominance of Thermophilic Members of the Phyla Deinococcus-thermus, Aquificae, and Firmicutes.</title>
        <authorList>
            <person name="Kadnikov V."/>
            <person name="Mardanov A.V."/>
            <person name="Beletsky A.V."/>
            <person name="Karnachuk O.V."/>
            <person name="Ravin N.V."/>
        </authorList>
    </citation>
    <scope>NUCLEOTIDE SEQUENCE</scope>
    <source>
        <strain evidence="2">RBS10-49</strain>
    </source>
</reference>
<dbReference type="STRING" id="1484.SA87_07065"/>
<dbReference type="AlphaFoldDB" id="A0A132N9G1"/>
<evidence type="ECO:0000313" key="6">
    <source>
        <dbReference type="Proteomes" id="UP000244180"/>
    </source>
</evidence>
<sequence length="72" mass="7576">MALVGEASGKLVGPILLGYWLGTALDRRLGVAPLFLLLFILLGIAAGIFLLVRTLMAVLGDDRRPNSGGGRE</sequence>
<evidence type="ECO:0000256" key="1">
    <source>
        <dbReference type="SAM" id="Phobius"/>
    </source>
</evidence>